<comment type="caution">
    <text evidence="1">The sequence shown here is derived from an EMBL/GenBank/DDBJ whole genome shotgun (WGS) entry which is preliminary data.</text>
</comment>
<reference evidence="1 2" key="1">
    <citation type="journal article" date="2021" name="Int. J. Syst. Evol. Microbiol.">
        <title>Amazonocrinis nigriterrae gen. nov., sp. nov., Atlanticothrix silvestris gen. nov., sp. nov. and Dendronalium phyllosphericum gen. nov., sp. nov., nostocacean cyanobacteria from Brazilian environments.</title>
        <authorList>
            <person name="Alvarenga D.O."/>
            <person name="Andreote A.P.D."/>
            <person name="Branco L.H.Z."/>
            <person name="Delbaje E."/>
            <person name="Cruz R.B."/>
            <person name="Varani A.M."/>
            <person name="Fiore M.F."/>
        </authorList>
    </citation>
    <scope>NUCLEOTIDE SEQUENCE [LARGE SCALE GENOMIC DNA]</scope>
    <source>
        <strain evidence="1 2">CENA67</strain>
    </source>
</reference>
<keyword evidence="2" id="KW-1185">Reference proteome</keyword>
<sequence length="60" mass="7027">MTEIDLQNLDAQGASQSKIQNRMISCDRLYAPKLGDHMTMFFRIYVQISTKLSFLRVKHH</sequence>
<accession>A0A8J7HT24</accession>
<protein>
    <submittedName>
        <fullName evidence="1">Uncharacterized protein</fullName>
    </submittedName>
</protein>
<name>A0A8J7HT24_9NOST</name>
<evidence type="ECO:0000313" key="2">
    <source>
        <dbReference type="Proteomes" id="UP000632766"/>
    </source>
</evidence>
<evidence type="ECO:0000313" key="1">
    <source>
        <dbReference type="EMBL" id="MBH8562997.1"/>
    </source>
</evidence>
<dbReference type="EMBL" id="JAECZC010000018">
    <property type="protein sequence ID" value="MBH8562997.1"/>
    <property type="molecule type" value="Genomic_DNA"/>
</dbReference>
<proteinExistence type="predicted"/>
<dbReference type="AlphaFoldDB" id="A0A8J7HT24"/>
<dbReference type="RefSeq" id="WP_214662534.1">
    <property type="nucleotide sequence ID" value="NZ_JAECZC010000018.1"/>
</dbReference>
<gene>
    <name evidence="1" type="ORF">I8748_12525</name>
</gene>
<organism evidence="1 2">
    <name type="scientific">Amazonocrinis nigriterrae CENA67</name>
    <dbReference type="NCBI Taxonomy" id="2794033"/>
    <lineage>
        <taxon>Bacteria</taxon>
        <taxon>Bacillati</taxon>
        <taxon>Cyanobacteriota</taxon>
        <taxon>Cyanophyceae</taxon>
        <taxon>Nostocales</taxon>
        <taxon>Nostocaceae</taxon>
        <taxon>Amazonocrinis</taxon>
        <taxon>Amazonocrinis nigriterrae</taxon>
    </lineage>
</organism>
<dbReference type="Proteomes" id="UP000632766">
    <property type="component" value="Unassembled WGS sequence"/>
</dbReference>